<dbReference type="OrthoDB" id="191139at2759"/>
<evidence type="ECO:0000313" key="4">
    <source>
        <dbReference type="EMBL" id="KAH7309216.1"/>
    </source>
</evidence>
<dbReference type="Pfam" id="PF00106">
    <property type="entry name" value="adh_short"/>
    <property type="match status" value="1"/>
</dbReference>
<dbReference type="PANTHER" id="PTHR24320:SF236">
    <property type="entry name" value="SHORT-CHAIN DEHYDROGENASE-RELATED"/>
    <property type="match status" value="1"/>
</dbReference>
<dbReference type="Proteomes" id="UP000813444">
    <property type="component" value="Unassembled WGS sequence"/>
</dbReference>
<evidence type="ECO:0000256" key="2">
    <source>
        <dbReference type="ARBA" id="ARBA00022857"/>
    </source>
</evidence>
<gene>
    <name evidence="4" type="ORF">B0I35DRAFT_398620</name>
</gene>
<dbReference type="AlphaFoldDB" id="A0A8K0SIV6"/>
<dbReference type="Gene3D" id="3.40.50.720">
    <property type="entry name" value="NAD(P)-binding Rossmann-like Domain"/>
    <property type="match status" value="1"/>
</dbReference>
<dbReference type="PRINTS" id="PR00081">
    <property type="entry name" value="GDHRDH"/>
</dbReference>
<organism evidence="4 5">
    <name type="scientific">Stachybotrys elegans</name>
    <dbReference type="NCBI Taxonomy" id="80388"/>
    <lineage>
        <taxon>Eukaryota</taxon>
        <taxon>Fungi</taxon>
        <taxon>Dikarya</taxon>
        <taxon>Ascomycota</taxon>
        <taxon>Pezizomycotina</taxon>
        <taxon>Sordariomycetes</taxon>
        <taxon>Hypocreomycetidae</taxon>
        <taxon>Hypocreales</taxon>
        <taxon>Stachybotryaceae</taxon>
        <taxon>Stachybotrys</taxon>
    </lineage>
</organism>
<name>A0A8K0SIV6_9HYPO</name>
<keyword evidence="5" id="KW-1185">Reference proteome</keyword>
<dbReference type="EMBL" id="JAGPNK010000014">
    <property type="protein sequence ID" value="KAH7309216.1"/>
    <property type="molecule type" value="Genomic_DNA"/>
</dbReference>
<proteinExistence type="inferred from homology"/>
<dbReference type="GO" id="GO:0016491">
    <property type="term" value="F:oxidoreductase activity"/>
    <property type="evidence" value="ECO:0007669"/>
    <property type="project" value="UniProtKB-KW"/>
</dbReference>
<sequence>MYAQFRQMFPPRPCFTSADVESQEGKVFLVTGGYSGIGLELAKILYHKTARVYIAGHSWEKATKAVEEIRSTVPNGGSVEFLHLDLDDLSSIGSAVEEFKSKESKLHVLWDNAGISQPPVGSLSKQGIELQLATNCLGPFLPTKLLLPLLQAASADAVPNSVRIVWSSSQIMELSAPHHGINMAELGNPPDTARAYVNSKTGNTFLASEFAKRLDPSHKILNLSQNPGPCRTRLFRHTPALPYLAWPLLHHPKYGALTCLFSGLSKEITWDDNGGYIIPWGRIGNLRKDLKEATEEQTSGGSGRASEFWEYSDDATSMYV</sequence>
<evidence type="ECO:0000256" key="1">
    <source>
        <dbReference type="ARBA" id="ARBA00006484"/>
    </source>
</evidence>
<dbReference type="InterPro" id="IPR002347">
    <property type="entry name" value="SDR_fam"/>
</dbReference>
<accession>A0A8K0SIV6</accession>
<dbReference type="PANTHER" id="PTHR24320">
    <property type="entry name" value="RETINOL DEHYDROGENASE"/>
    <property type="match status" value="1"/>
</dbReference>
<evidence type="ECO:0000256" key="3">
    <source>
        <dbReference type="ARBA" id="ARBA00023002"/>
    </source>
</evidence>
<keyword evidence="3" id="KW-0560">Oxidoreductase</keyword>
<dbReference type="SUPFAM" id="SSF51735">
    <property type="entry name" value="NAD(P)-binding Rossmann-fold domains"/>
    <property type="match status" value="1"/>
</dbReference>
<evidence type="ECO:0000313" key="5">
    <source>
        <dbReference type="Proteomes" id="UP000813444"/>
    </source>
</evidence>
<keyword evidence="2" id="KW-0521">NADP</keyword>
<comment type="similarity">
    <text evidence="1">Belongs to the short-chain dehydrogenases/reductases (SDR) family.</text>
</comment>
<reference evidence="4" key="1">
    <citation type="journal article" date="2021" name="Nat. Commun.">
        <title>Genetic determinants of endophytism in the Arabidopsis root mycobiome.</title>
        <authorList>
            <person name="Mesny F."/>
            <person name="Miyauchi S."/>
            <person name="Thiergart T."/>
            <person name="Pickel B."/>
            <person name="Atanasova L."/>
            <person name="Karlsson M."/>
            <person name="Huettel B."/>
            <person name="Barry K.W."/>
            <person name="Haridas S."/>
            <person name="Chen C."/>
            <person name="Bauer D."/>
            <person name="Andreopoulos W."/>
            <person name="Pangilinan J."/>
            <person name="LaButti K."/>
            <person name="Riley R."/>
            <person name="Lipzen A."/>
            <person name="Clum A."/>
            <person name="Drula E."/>
            <person name="Henrissat B."/>
            <person name="Kohler A."/>
            <person name="Grigoriev I.V."/>
            <person name="Martin F.M."/>
            <person name="Hacquard S."/>
        </authorList>
    </citation>
    <scope>NUCLEOTIDE SEQUENCE</scope>
    <source>
        <strain evidence="4">MPI-CAGE-CH-0235</strain>
    </source>
</reference>
<comment type="caution">
    <text evidence="4">The sequence shown here is derived from an EMBL/GenBank/DDBJ whole genome shotgun (WGS) entry which is preliminary data.</text>
</comment>
<dbReference type="InterPro" id="IPR036291">
    <property type="entry name" value="NAD(P)-bd_dom_sf"/>
</dbReference>
<protein>
    <submittedName>
        <fullName evidence="4">Short-chain dehydrogenase</fullName>
    </submittedName>
</protein>